<evidence type="ECO:0000313" key="2">
    <source>
        <dbReference type="EMBL" id="MBB6099929.1"/>
    </source>
</evidence>
<dbReference type="RefSeq" id="WP_183988669.1">
    <property type="nucleotide sequence ID" value="NZ_JACHHG010000017.1"/>
</dbReference>
<dbReference type="EMBL" id="JACHHG010000017">
    <property type="protein sequence ID" value="MBB6099929.1"/>
    <property type="molecule type" value="Genomic_DNA"/>
</dbReference>
<sequence length="173" mass="19099">MRFHNVLLLLVLALLVVFGIFNWNALSFPHTVNLLVVPAFQAPLGLILLVTAGLLAVVFSMLVSYNELRARAHEARYLKELDAVRQSLDAQEASRFHQLREHFDRVIAEVQARGAAAGSSQTAHDQELIEAFNARVDRVRDELAADIGQLEDAVLRRLGGTSAAPNPNKTQPL</sequence>
<dbReference type="AlphaFoldDB" id="A0A841I6R1"/>
<keyword evidence="1" id="KW-1133">Transmembrane helix</keyword>
<organism evidence="2 3">
    <name type="scientific">Deinobacterium chartae</name>
    <dbReference type="NCBI Taxonomy" id="521158"/>
    <lineage>
        <taxon>Bacteria</taxon>
        <taxon>Thermotogati</taxon>
        <taxon>Deinococcota</taxon>
        <taxon>Deinococci</taxon>
        <taxon>Deinococcales</taxon>
        <taxon>Deinococcaceae</taxon>
        <taxon>Deinobacterium</taxon>
    </lineage>
</organism>
<feature type="transmembrane region" description="Helical" evidence="1">
    <location>
        <begin position="43"/>
        <end position="63"/>
    </location>
</feature>
<accession>A0A841I6R1</accession>
<gene>
    <name evidence="2" type="ORF">HNR42_003389</name>
</gene>
<evidence type="ECO:0000256" key="1">
    <source>
        <dbReference type="SAM" id="Phobius"/>
    </source>
</evidence>
<keyword evidence="1" id="KW-0472">Membrane</keyword>
<protein>
    <submittedName>
        <fullName evidence="2">Putative integral membrane protein</fullName>
    </submittedName>
</protein>
<keyword evidence="1" id="KW-0812">Transmembrane</keyword>
<reference evidence="2 3" key="1">
    <citation type="submission" date="2020-08" db="EMBL/GenBank/DDBJ databases">
        <title>Genomic Encyclopedia of Type Strains, Phase IV (KMG-IV): sequencing the most valuable type-strain genomes for metagenomic binning, comparative biology and taxonomic classification.</title>
        <authorList>
            <person name="Goeker M."/>
        </authorList>
    </citation>
    <scope>NUCLEOTIDE SEQUENCE [LARGE SCALE GENOMIC DNA]</scope>
    <source>
        <strain evidence="2 3">DSM 21458</strain>
    </source>
</reference>
<name>A0A841I6R1_9DEIO</name>
<dbReference type="Proteomes" id="UP000569951">
    <property type="component" value="Unassembled WGS sequence"/>
</dbReference>
<proteinExistence type="predicted"/>
<keyword evidence="3" id="KW-1185">Reference proteome</keyword>
<comment type="caution">
    <text evidence="2">The sequence shown here is derived from an EMBL/GenBank/DDBJ whole genome shotgun (WGS) entry which is preliminary data.</text>
</comment>
<evidence type="ECO:0000313" key="3">
    <source>
        <dbReference type="Proteomes" id="UP000569951"/>
    </source>
</evidence>